<organism evidence="3 4">
    <name type="scientific">Gonium pectorale</name>
    <name type="common">Green alga</name>
    <dbReference type="NCBI Taxonomy" id="33097"/>
    <lineage>
        <taxon>Eukaryota</taxon>
        <taxon>Viridiplantae</taxon>
        <taxon>Chlorophyta</taxon>
        <taxon>core chlorophytes</taxon>
        <taxon>Chlorophyceae</taxon>
        <taxon>CS clade</taxon>
        <taxon>Chlamydomonadales</taxon>
        <taxon>Volvocaceae</taxon>
        <taxon>Gonium</taxon>
    </lineage>
</organism>
<dbReference type="PANTHER" id="PTHR12832">
    <property type="entry name" value="TESTIS-SPECIFIC PROTEIN PBS13 T-COMPLEX 11"/>
    <property type="match status" value="1"/>
</dbReference>
<gene>
    <name evidence="3" type="ORF">GPECTOR_39g410</name>
</gene>
<dbReference type="EMBL" id="LSYV01000040">
    <property type="protein sequence ID" value="KXZ46916.1"/>
    <property type="molecule type" value="Genomic_DNA"/>
</dbReference>
<evidence type="ECO:0000313" key="3">
    <source>
        <dbReference type="EMBL" id="KXZ46916.1"/>
    </source>
</evidence>
<dbReference type="Proteomes" id="UP000075714">
    <property type="component" value="Unassembled WGS sequence"/>
</dbReference>
<reference evidence="4" key="1">
    <citation type="journal article" date="2016" name="Nat. Commun.">
        <title>The Gonium pectorale genome demonstrates co-option of cell cycle regulation during the evolution of multicellularity.</title>
        <authorList>
            <person name="Hanschen E.R."/>
            <person name="Marriage T.N."/>
            <person name="Ferris P.J."/>
            <person name="Hamaji T."/>
            <person name="Toyoda A."/>
            <person name="Fujiyama A."/>
            <person name="Neme R."/>
            <person name="Noguchi H."/>
            <person name="Minakuchi Y."/>
            <person name="Suzuki M."/>
            <person name="Kawai-Toyooka H."/>
            <person name="Smith D.R."/>
            <person name="Sparks H."/>
            <person name="Anderson J."/>
            <person name="Bakaric R."/>
            <person name="Luria V."/>
            <person name="Karger A."/>
            <person name="Kirschner M.W."/>
            <person name="Durand P.M."/>
            <person name="Michod R.E."/>
            <person name="Nozaki H."/>
            <person name="Olson B.J."/>
        </authorList>
    </citation>
    <scope>NUCLEOTIDE SEQUENCE [LARGE SCALE GENOMIC DNA]</scope>
    <source>
        <strain evidence="4">NIES-2863</strain>
    </source>
</reference>
<dbReference type="OrthoDB" id="10622978at2759"/>
<feature type="region of interest" description="Disordered" evidence="2">
    <location>
        <begin position="241"/>
        <end position="279"/>
    </location>
</feature>
<evidence type="ECO:0000313" key="4">
    <source>
        <dbReference type="Proteomes" id="UP000075714"/>
    </source>
</evidence>
<dbReference type="PANTHER" id="PTHR12832:SF11">
    <property type="entry name" value="LD23868P"/>
    <property type="match status" value="1"/>
</dbReference>
<dbReference type="GO" id="GO:0007165">
    <property type="term" value="P:signal transduction"/>
    <property type="evidence" value="ECO:0007669"/>
    <property type="project" value="TreeGrafter"/>
</dbReference>
<sequence length="279" mass="27296">MVASDVPAVGPGLAETLLWDGERLHAAQNSFQQLAVVTAGLLLVTQMRAASASAAAGGAAAAAGWGPEARSAATRRLLAVVADPGMRLPHLTAELAALAGVAGDEEAEARLRRVFVGLMDPSSAAFRSISNALGAALVVHMTLGTTAAPGSGTAPTHGSAAGPGSSAGRSVGTSSGTTTGSGGGVAGAAAAALLGRVGASGLAPDVAALGGRLLALCAVNEAVHGELYERLYDELVQAECSASPRQGTPAPEAATSPHDRLVAAAAGDGEERLEEGDEI</sequence>
<dbReference type="AlphaFoldDB" id="A0A150GAN9"/>
<evidence type="ECO:0000256" key="1">
    <source>
        <dbReference type="ARBA" id="ARBA00010954"/>
    </source>
</evidence>
<feature type="compositionally biased region" description="Low complexity" evidence="2">
    <location>
        <begin position="149"/>
        <end position="178"/>
    </location>
</feature>
<evidence type="ECO:0000256" key="2">
    <source>
        <dbReference type="SAM" id="MobiDB-lite"/>
    </source>
</evidence>
<feature type="region of interest" description="Disordered" evidence="2">
    <location>
        <begin position="149"/>
        <end position="182"/>
    </location>
</feature>
<comment type="similarity">
    <text evidence="1">Belongs to the TCP11 family.</text>
</comment>
<accession>A0A150GAN9</accession>
<comment type="caution">
    <text evidence="3">The sequence shown here is derived from an EMBL/GenBank/DDBJ whole genome shotgun (WGS) entry which is preliminary data.</text>
</comment>
<protein>
    <submittedName>
        <fullName evidence="3">Uncharacterized protein</fullName>
    </submittedName>
</protein>
<name>A0A150GAN9_GONPE</name>
<keyword evidence="4" id="KW-1185">Reference proteome</keyword>
<dbReference type="Pfam" id="PF05794">
    <property type="entry name" value="Tcp11"/>
    <property type="match status" value="1"/>
</dbReference>
<proteinExistence type="inferred from homology"/>
<dbReference type="InterPro" id="IPR008862">
    <property type="entry name" value="Tcp11"/>
</dbReference>